<gene>
    <name evidence="2" type="ORF">Scep_005430</name>
</gene>
<organism evidence="2 3">
    <name type="scientific">Stephania cephalantha</name>
    <dbReference type="NCBI Taxonomy" id="152367"/>
    <lineage>
        <taxon>Eukaryota</taxon>
        <taxon>Viridiplantae</taxon>
        <taxon>Streptophyta</taxon>
        <taxon>Embryophyta</taxon>
        <taxon>Tracheophyta</taxon>
        <taxon>Spermatophyta</taxon>
        <taxon>Magnoliopsida</taxon>
        <taxon>Ranunculales</taxon>
        <taxon>Menispermaceae</taxon>
        <taxon>Menispermoideae</taxon>
        <taxon>Cissampelideae</taxon>
        <taxon>Stephania</taxon>
    </lineage>
</organism>
<evidence type="ECO:0000256" key="1">
    <source>
        <dbReference type="SAM" id="MobiDB-lite"/>
    </source>
</evidence>
<keyword evidence="3" id="KW-1185">Reference proteome</keyword>
<accession>A0AAP0KUA2</accession>
<feature type="region of interest" description="Disordered" evidence="1">
    <location>
        <begin position="1"/>
        <end position="112"/>
    </location>
</feature>
<reference evidence="2 3" key="1">
    <citation type="submission" date="2024-01" db="EMBL/GenBank/DDBJ databases">
        <title>Genome assemblies of Stephania.</title>
        <authorList>
            <person name="Yang L."/>
        </authorList>
    </citation>
    <scope>NUCLEOTIDE SEQUENCE [LARGE SCALE GENOMIC DNA]</scope>
    <source>
        <strain evidence="2">JXDWG</strain>
        <tissue evidence="2">Leaf</tissue>
    </source>
</reference>
<sequence length="127" mass="14144">MDGQDHSSSIFDGQHKQQEARLNKLPTRLQKRAPALPPLDPSCNWKFRDGNSNAESSQDREPIPLLSPLIITTPPPSPVMTLVEKSKDQEKLGENGKGSDQDDEEHKETSSLLSFLQSQCVLVDHTQ</sequence>
<feature type="compositionally biased region" description="Low complexity" evidence="1">
    <location>
        <begin position="63"/>
        <end position="72"/>
    </location>
</feature>
<dbReference type="Proteomes" id="UP001419268">
    <property type="component" value="Unassembled WGS sequence"/>
</dbReference>
<dbReference type="EMBL" id="JBBNAG010000002">
    <property type="protein sequence ID" value="KAK9158856.1"/>
    <property type="molecule type" value="Genomic_DNA"/>
</dbReference>
<feature type="compositionally biased region" description="Basic and acidic residues" evidence="1">
    <location>
        <begin position="84"/>
        <end position="109"/>
    </location>
</feature>
<protein>
    <submittedName>
        <fullName evidence="2">Uncharacterized protein</fullName>
    </submittedName>
</protein>
<proteinExistence type="predicted"/>
<dbReference type="AlphaFoldDB" id="A0AAP0KUA2"/>
<feature type="compositionally biased region" description="Polar residues" evidence="1">
    <location>
        <begin position="1"/>
        <end position="11"/>
    </location>
</feature>
<comment type="caution">
    <text evidence="2">The sequence shown here is derived from an EMBL/GenBank/DDBJ whole genome shotgun (WGS) entry which is preliminary data.</text>
</comment>
<evidence type="ECO:0000313" key="3">
    <source>
        <dbReference type="Proteomes" id="UP001419268"/>
    </source>
</evidence>
<feature type="compositionally biased region" description="Basic and acidic residues" evidence="1">
    <location>
        <begin position="13"/>
        <end position="22"/>
    </location>
</feature>
<evidence type="ECO:0000313" key="2">
    <source>
        <dbReference type="EMBL" id="KAK9158856.1"/>
    </source>
</evidence>
<name>A0AAP0KUA2_9MAGN</name>